<accession>A0ABR2K129</accession>
<protein>
    <recommendedName>
        <fullName evidence="7">Protein kinase domain-containing protein</fullName>
    </recommendedName>
</protein>
<keyword evidence="9" id="KW-1185">Reference proteome</keyword>
<dbReference type="PANTHER" id="PTHR24346">
    <property type="entry name" value="MAP/MICROTUBULE AFFINITY-REGULATING KINASE"/>
    <property type="match status" value="1"/>
</dbReference>
<dbReference type="Gene3D" id="1.10.510.10">
    <property type="entry name" value="Transferase(Phosphotransferase) domain 1"/>
    <property type="match status" value="1"/>
</dbReference>
<feature type="region of interest" description="Disordered" evidence="6">
    <location>
        <begin position="306"/>
        <end position="325"/>
    </location>
</feature>
<dbReference type="InterPro" id="IPR011009">
    <property type="entry name" value="Kinase-like_dom_sf"/>
</dbReference>
<keyword evidence="2" id="KW-0808">Transferase</keyword>
<gene>
    <name evidence="8" type="ORF">M9Y10_043917</name>
</gene>
<reference evidence="8 9" key="1">
    <citation type="submission" date="2024-04" db="EMBL/GenBank/DDBJ databases">
        <title>Tritrichomonas musculus Genome.</title>
        <authorList>
            <person name="Alves-Ferreira E."/>
            <person name="Grigg M."/>
            <person name="Lorenzi H."/>
            <person name="Galac M."/>
        </authorList>
    </citation>
    <scope>NUCLEOTIDE SEQUENCE [LARGE SCALE GENOMIC DNA]</scope>
    <source>
        <strain evidence="8 9">EAF2021</strain>
    </source>
</reference>
<keyword evidence="3" id="KW-0547">Nucleotide-binding</keyword>
<dbReference type="EMBL" id="JAPFFF010000008">
    <property type="protein sequence ID" value="KAK8884797.1"/>
    <property type="molecule type" value="Genomic_DNA"/>
</dbReference>
<evidence type="ECO:0000313" key="8">
    <source>
        <dbReference type="EMBL" id="KAK8884797.1"/>
    </source>
</evidence>
<dbReference type="InterPro" id="IPR000719">
    <property type="entry name" value="Prot_kinase_dom"/>
</dbReference>
<evidence type="ECO:0000256" key="4">
    <source>
        <dbReference type="ARBA" id="ARBA00022777"/>
    </source>
</evidence>
<keyword evidence="4" id="KW-0418">Kinase</keyword>
<dbReference type="Proteomes" id="UP001470230">
    <property type="component" value="Unassembled WGS sequence"/>
</dbReference>
<name>A0ABR2K129_9EUKA</name>
<keyword evidence="1" id="KW-0723">Serine/threonine-protein kinase</keyword>
<evidence type="ECO:0000259" key="7">
    <source>
        <dbReference type="PROSITE" id="PS50011"/>
    </source>
</evidence>
<proteinExistence type="predicted"/>
<dbReference type="Pfam" id="PF00069">
    <property type="entry name" value="Pkinase"/>
    <property type="match status" value="1"/>
</dbReference>
<dbReference type="SMART" id="SM00220">
    <property type="entry name" value="S_TKc"/>
    <property type="match status" value="1"/>
</dbReference>
<dbReference type="PROSITE" id="PS50011">
    <property type="entry name" value="PROTEIN_KINASE_DOM"/>
    <property type="match status" value="1"/>
</dbReference>
<evidence type="ECO:0000256" key="1">
    <source>
        <dbReference type="ARBA" id="ARBA00022527"/>
    </source>
</evidence>
<sequence>MIQSNTQDGYEIKIPSSFRGYKVEELLGCGSTCIVVLVENENTHEKYSAKIISKTDVESRNLLESIKKEIKVLKSLSHPNIIKIEETFEMKNEEEEEFIVMIMEYCSEGDLLSYATGHKFESESMKKKIIRGFLSAVRYLHHKGISHGDIKAENVLLDEDLNAKLCDFGYCRTDIIAGDESKNGTLYYAAPELFHKGQFNTLKTDIYAIGVTLYSLEELQFPFKDGNQKYIIQQIVSGHLSIRRGVNKQLRQLVLRCTDMNPLHRPNVEDILKDEYLNDEEIKSKDNNSQLKQKLLLTNVFNNTNAGEEWNHPTNNEVPISETNY</sequence>
<dbReference type="InterPro" id="IPR008271">
    <property type="entry name" value="Ser/Thr_kinase_AS"/>
</dbReference>
<evidence type="ECO:0000256" key="2">
    <source>
        <dbReference type="ARBA" id="ARBA00022679"/>
    </source>
</evidence>
<comment type="caution">
    <text evidence="8">The sequence shown here is derived from an EMBL/GenBank/DDBJ whole genome shotgun (WGS) entry which is preliminary data.</text>
</comment>
<keyword evidence="5" id="KW-0067">ATP-binding</keyword>
<evidence type="ECO:0000256" key="5">
    <source>
        <dbReference type="ARBA" id="ARBA00022840"/>
    </source>
</evidence>
<feature type="domain" description="Protein kinase" evidence="7">
    <location>
        <begin position="21"/>
        <end position="277"/>
    </location>
</feature>
<evidence type="ECO:0000256" key="3">
    <source>
        <dbReference type="ARBA" id="ARBA00022741"/>
    </source>
</evidence>
<organism evidence="8 9">
    <name type="scientific">Tritrichomonas musculus</name>
    <dbReference type="NCBI Taxonomy" id="1915356"/>
    <lineage>
        <taxon>Eukaryota</taxon>
        <taxon>Metamonada</taxon>
        <taxon>Parabasalia</taxon>
        <taxon>Tritrichomonadida</taxon>
        <taxon>Tritrichomonadidae</taxon>
        <taxon>Tritrichomonas</taxon>
    </lineage>
</organism>
<evidence type="ECO:0000256" key="6">
    <source>
        <dbReference type="SAM" id="MobiDB-lite"/>
    </source>
</evidence>
<evidence type="ECO:0000313" key="9">
    <source>
        <dbReference type="Proteomes" id="UP001470230"/>
    </source>
</evidence>
<dbReference type="SUPFAM" id="SSF56112">
    <property type="entry name" value="Protein kinase-like (PK-like)"/>
    <property type="match status" value="1"/>
</dbReference>
<dbReference type="PANTHER" id="PTHR24346:SF82">
    <property type="entry name" value="KP78A-RELATED"/>
    <property type="match status" value="1"/>
</dbReference>
<dbReference type="PROSITE" id="PS00108">
    <property type="entry name" value="PROTEIN_KINASE_ST"/>
    <property type="match status" value="1"/>
</dbReference>